<comment type="caution">
    <text evidence="1">The sequence shown here is derived from an EMBL/GenBank/DDBJ whole genome shotgun (WGS) entry which is preliminary data.</text>
</comment>
<dbReference type="EMBL" id="JAYKXP010000117">
    <property type="protein sequence ID" value="KAK7025309.1"/>
    <property type="molecule type" value="Genomic_DNA"/>
</dbReference>
<organism evidence="1 2">
    <name type="scientific">Paramarasmius palmivorus</name>
    <dbReference type="NCBI Taxonomy" id="297713"/>
    <lineage>
        <taxon>Eukaryota</taxon>
        <taxon>Fungi</taxon>
        <taxon>Dikarya</taxon>
        <taxon>Basidiomycota</taxon>
        <taxon>Agaricomycotina</taxon>
        <taxon>Agaricomycetes</taxon>
        <taxon>Agaricomycetidae</taxon>
        <taxon>Agaricales</taxon>
        <taxon>Marasmiineae</taxon>
        <taxon>Marasmiaceae</taxon>
        <taxon>Paramarasmius</taxon>
    </lineage>
</organism>
<name>A0AAW0BHA6_9AGAR</name>
<gene>
    <name evidence="1" type="ORF">VNI00_016091</name>
</gene>
<dbReference type="AlphaFoldDB" id="A0AAW0BHA6"/>
<reference evidence="1 2" key="1">
    <citation type="submission" date="2024-01" db="EMBL/GenBank/DDBJ databases">
        <title>A draft genome for a cacao thread blight-causing isolate of Paramarasmius palmivorus.</title>
        <authorList>
            <person name="Baruah I.K."/>
            <person name="Bukari Y."/>
            <person name="Amoako-Attah I."/>
            <person name="Meinhardt L.W."/>
            <person name="Bailey B.A."/>
            <person name="Cohen S.P."/>
        </authorList>
    </citation>
    <scope>NUCLEOTIDE SEQUENCE [LARGE SCALE GENOMIC DNA]</scope>
    <source>
        <strain evidence="1 2">GH-12</strain>
    </source>
</reference>
<protein>
    <submittedName>
        <fullName evidence="1">Uncharacterized protein</fullName>
    </submittedName>
</protein>
<accession>A0AAW0BHA6</accession>
<evidence type="ECO:0000313" key="2">
    <source>
        <dbReference type="Proteomes" id="UP001383192"/>
    </source>
</evidence>
<evidence type="ECO:0000313" key="1">
    <source>
        <dbReference type="EMBL" id="KAK7025309.1"/>
    </source>
</evidence>
<dbReference type="Proteomes" id="UP001383192">
    <property type="component" value="Unassembled WGS sequence"/>
</dbReference>
<keyword evidence="2" id="KW-1185">Reference proteome</keyword>
<proteinExistence type="predicted"/>
<sequence length="279" mass="32419">MLSHRQLLDLEAEVGTALAMHISFTHPLPYSIGHVEDRVLLLTTKLAEEGQWHRIEDIIYRLFDGLSLQIMEYLKTFDVRTNWGLWVERLVISFEWFSKAEESIRRLFLSEGEQNIHSFDGVCYNLKTVAYECLSLELEREEPEFVACCQAAVKSWWSSQQGFRGDDNSRYYIGTAFKWFQQFDLYPNLRSEYLDHIQSSLQHKWTQILHVSDASGPQLAIDLQNEVDAELRRHQGILLFEEDLQSLKACVVQGVLRGQYHQHLRSVSPLCVGKLRAAV</sequence>